<name>A0ABV1R234_9HYPH</name>
<dbReference type="Proteomes" id="UP001432995">
    <property type="component" value="Unassembled WGS sequence"/>
</dbReference>
<evidence type="ECO:0000313" key="1">
    <source>
        <dbReference type="EMBL" id="MER2288770.1"/>
    </source>
</evidence>
<accession>A0ABV1R234</accession>
<sequence length="90" mass="9977">MAGPVRNKTTPRRIGVRTFRSHIDAFLREARNGHTFLVTSRGEVLAEIRPPADAVRADRTPGALRGRIRMAPDFDTLPPDMLAAMQGEEP</sequence>
<proteinExistence type="predicted"/>
<reference evidence="1" key="1">
    <citation type="submission" date="2024-06" db="EMBL/GenBank/DDBJ databases">
        <authorList>
            <person name="Campbell A.G."/>
        </authorList>
    </citation>
    <scope>NUCLEOTIDE SEQUENCE</scope>
    <source>
        <strain evidence="1">EM17</strain>
    </source>
</reference>
<organism evidence="1 2">
    <name type="scientific">Methylobacterium brachiatum</name>
    <dbReference type="NCBI Taxonomy" id="269660"/>
    <lineage>
        <taxon>Bacteria</taxon>
        <taxon>Pseudomonadati</taxon>
        <taxon>Pseudomonadota</taxon>
        <taxon>Alphaproteobacteria</taxon>
        <taxon>Hyphomicrobiales</taxon>
        <taxon>Methylobacteriaceae</taxon>
        <taxon>Methylobacterium</taxon>
    </lineage>
</organism>
<keyword evidence="2" id="KW-1185">Reference proteome</keyword>
<protein>
    <submittedName>
        <fullName evidence="1">Prevent-host-death protein</fullName>
    </submittedName>
</protein>
<comment type="caution">
    <text evidence="1">The sequence shown here is derived from an EMBL/GenBank/DDBJ whole genome shotgun (WGS) entry which is preliminary data.</text>
</comment>
<evidence type="ECO:0000313" key="2">
    <source>
        <dbReference type="Proteomes" id="UP001432995"/>
    </source>
</evidence>
<dbReference type="EMBL" id="JBELQD010000009">
    <property type="protein sequence ID" value="MER2288770.1"/>
    <property type="molecule type" value="Genomic_DNA"/>
</dbReference>
<gene>
    <name evidence="1" type="ORF">ABS770_10920</name>
</gene>
<dbReference type="RefSeq" id="WP_007560637.1">
    <property type="nucleotide sequence ID" value="NZ_CP033231.1"/>
</dbReference>